<proteinExistence type="predicted"/>
<evidence type="ECO:0000313" key="3">
    <source>
        <dbReference type="Proteomes" id="UP000289482"/>
    </source>
</evidence>
<keyword evidence="1" id="KW-0472">Membrane</keyword>
<feature type="transmembrane region" description="Helical" evidence="1">
    <location>
        <begin position="30"/>
        <end position="48"/>
    </location>
</feature>
<feature type="transmembrane region" description="Helical" evidence="1">
    <location>
        <begin position="141"/>
        <end position="158"/>
    </location>
</feature>
<comment type="caution">
    <text evidence="2">The sequence shown here is derived from an EMBL/GenBank/DDBJ whole genome shotgun (WGS) entry which is preliminary data.</text>
</comment>
<dbReference type="GeneID" id="95779260"/>
<accession>A0A4Q1R2S7</accession>
<keyword evidence="1" id="KW-1133">Transmembrane helix</keyword>
<evidence type="ECO:0000256" key="1">
    <source>
        <dbReference type="SAM" id="Phobius"/>
    </source>
</evidence>
<dbReference type="Proteomes" id="UP000289482">
    <property type="component" value="Unassembled WGS sequence"/>
</dbReference>
<dbReference type="RefSeq" id="WP_129248109.1">
    <property type="nucleotide sequence ID" value="NZ_JABZEL010000008.1"/>
</dbReference>
<feature type="transmembrane region" description="Helical" evidence="1">
    <location>
        <begin position="114"/>
        <end position="135"/>
    </location>
</feature>
<name>A0A4Q1R2S7_9ACTN</name>
<reference evidence="2 3" key="1">
    <citation type="submission" date="2019-01" db="EMBL/GenBank/DDBJ databases">
        <title>Draft genome sequences of the type strain Streptomyces sioyaensis DSM 40032 and its novel strain, TM32, a thermotolerant antibiotics-producing actinobacterium.</title>
        <authorList>
            <person name="Nakaew N."/>
            <person name="Lumyong S."/>
            <person name="Sloan W.T."/>
            <person name="Sungthong R."/>
        </authorList>
    </citation>
    <scope>NUCLEOTIDE SEQUENCE [LARGE SCALE GENOMIC DNA]</scope>
    <source>
        <strain evidence="2 3">DSM 40032</strain>
    </source>
</reference>
<gene>
    <name evidence="2" type="ORF">EST54_14940</name>
</gene>
<keyword evidence="3" id="KW-1185">Reference proteome</keyword>
<dbReference type="EMBL" id="SDIF01000035">
    <property type="protein sequence ID" value="RXS66558.1"/>
    <property type="molecule type" value="Genomic_DNA"/>
</dbReference>
<organism evidence="2 3">
    <name type="scientific">Streptomyces sioyaensis</name>
    <dbReference type="NCBI Taxonomy" id="67364"/>
    <lineage>
        <taxon>Bacteria</taxon>
        <taxon>Bacillati</taxon>
        <taxon>Actinomycetota</taxon>
        <taxon>Actinomycetes</taxon>
        <taxon>Kitasatosporales</taxon>
        <taxon>Streptomycetaceae</taxon>
        <taxon>Streptomyces</taxon>
    </lineage>
</organism>
<protein>
    <submittedName>
        <fullName evidence="2">Uncharacterized protein</fullName>
    </submittedName>
</protein>
<feature type="transmembrane region" description="Helical" evidence="1">
    <location>
        <begin position="60"/>
        <end position="78"/>
    </location>
</feature>
<dbReference type="AlphaFoldDB" id="A0A4Q1R2S7"/>
<keyword evidence="1" id="KW-0812">Transmembrane</keyword>
<evidence type="ECO:0000313" key="2">
    <source>
        <dbReference type="EMBL" id="RXS66558.1"/>
    </source>
</evidence>
<sequence>MPLEPDAEQAARALEDVQHRRHQAIAAQRGPRWFFLAWGAVLFLTFATPDLLPLLHLERWRVWWMGVLGPLTVVFLLGQYTRRGRSLFGLPPELEPRAFLPAGAPGSAGRRYPWAGLLVVVGVVGVLSVGSAWLLSYVPGWRLLLGLGLGLTVAFPSSRRFERLQRLSRNGACR</sequence>